<dbReference type="Proteomes" id="UP000325313">
    <property type="component" value="Unassembled WGS sequence"/>
</dbReference>
<comment type="caution">
    <text evidence="2">The sequence shown here is derived from an EMBL/GenBank/DDBJ whole genome shotgun (WGS) entry which is preliminary data.</text>
</comment>
<dbReference type="AlphaFoldDB" id="A0A5B0S4B5"/>
<proteinExistence type="predicted"/>
<sequence length="53" mass="5491">MEGTPGARHLGAPPSPAPRASKTCPHTTLVTRGLVKLGGSYDPITQNNTVHEA</sequence>
<evidence type="ECO:0000256" key="1">
    <source>
        <dbReference type="SAM" id="MobiDB-lite"/>
    </source>
</evidence>
<name>A0A5B0S4B5_PUCGR</name>
<gene>
    <name evidence="2" type="ORF">PGTUg99_031729</name>
</gene>
<evidence type="ECO:0000313" key="3">
    <source>
        <dbReference type="Proteomes" id="UP000325313"/>
    </source>
</evidence>
<accession>A0A5B0S4B5</accession>
<protein>
    <submittedName>
        <fullName evidence="2">Uncharacterized protein</fullName>
    </submittedName>
</protein>
<dbReference type="EMBL" id="VDEP01000103">
    <property type="protein sequence ID" value="KAA1131574.1"/>
    <property type="molecule type" value="Genomic_DNA"/>
</dbReference>
<organism evidence="2 3">
    <name type="scientific">Puccinia graminis f. sp. tritici</name>
    <dbReference type="NCBI Taxonomy" id="56615"/>
    <lineage>
        <taxon>Eukaryota</taxon>
        <taxon>Fungi</taxon>
        <taxon>Dikarya</taxon>
        <taxon>Basidiomycota</taxon>
        <taxon>Pucciniomycotina</taxon>
        <taxon>Pucciniomycetes</taxon>
        <taxon>Pucciniales</taxon>
        <taxon>Pucciniaceae</taxon>
        <taxon>Puccinia</taxon>
    </lineage>
</organism>
<reference evidence="2 3" key="1">
    <citation type="submission" date="2019-05" db="EMBL/GenBank/DDBJ databases">
        <title>Emergence of the Ug99 lineage of the wheat stem rust pathogen through somatic hybridization.</title>
        <authorList>
            <person name="Li F."/>
            <person name="Upadhyaya N.M."/>
            <person name="Sperschneider J."/>
            <person name="Matny O."/>
            <person name="Nguyen-Phuc H."/>
            <person name="Mago R."/>
            <person name="Raley C."/>
            <person name="Miller M.E."/>
            <person name="Silverstein K.A.T."/>
            <person name="Henningsen E."/>
            <person name="Hirsch C.D."/>
            <person name="Visser B."/>
            <person name="Pretorius Z.A."/>
            <person name="Steffenson B.J."/>
            <person name="Schwessinger B."/>
            <person name="Dodds P.N."/>
            <person name="Figueroa M."/>
        </authorList>
    </citation>
    <scope>NUCLEOTIDE SEQUENCE [LARGE SCALE GENOMIC DNA]</scope>
    <source>
        <strain evidence="2 3">Ug99</strain>
    </source>
</reference>
<feature type="region of interest" description="Disordered" evidence="1">
    <location>
        <begin position="1"/>
        <end position="24"/>
    </location>
</feature>
<evidence type="ECO:0000313" key="2">
    <source>
        <dbReference type="EMBL" id="KAA1131574.1"/>
    </source>
</evidence>